<dbReference type="GO" id="GO:0000976">
    <property type="term" value="F:transcription cis-regulatory region binding"/>
    <property type="evidence" value="ECO:0007669"/>
    <property type="project" value="TreeGrafter"/>
</dbReference>
<protein>
    <submittedName>
        <fullName evidence="6">LysR family transcriptional regulator</fullName>
    </submittedName>
</protein>
<evidence type="ECO:0000256" key="1">
    <source>
        <dbReference type="ARBA" id="ARBA00009437"/>
    </source>
</evidence>
<gene>
    <name evidence="6" type="ORF">D7223_14355</name>
</gene>
<dbReference type="GO" id="GO:0003700">
    <property type="term" value="F:DNA-binding transcription factor activity"/>
    <property type="evidence" value="ECO:0007669"/>
    <property type="project" value="InterPro"/>
</dbReference>
<dbReference type="Pfam" id="PF00126">
    <property type="entry name" value="HTH_1"/>
    <property type="match status" value="1"/>
</dbReference>
<keyword evidence="3" id="KW-0238">DNA-binding</keyword>
<dbReference type="InterPro" id="IPR036390">
    <property type="entry name" value="WH_DNA-bd_sf"/>
</dbReference>
<dbReference type="SUPFAM" id="SSF46785">
    <property type="entry name" value="Winged helix' DNA-binding domain"/>
    <property type="match status" value="1"/>
</dbReference>
<dbReference type="Proteomes" id="UP000281726">
    <property type="component" value="Unassembled WGS sequence"/>
</dbReference>
<comment type="similarity">
    <text evidence="1">Belongs to the LysR transcriptional regulatory family.</text>
</comment>
<reference evidence="6 7" key="1">
    <citation type="journal article" date="2004" name="Syst. Appl. Microbiol.">
        <title>Cryptoendolithic actinomycetes from antarctic sandstone rock samples: Micromonospora endolithica sp. nov. and two isolates related to Micromonospora coerulea Jensen 1932.</title>
        <authorList>
            <person name="Hirsch P."/>
            <person name="Mevs U."/>
            <person name="Kroppenstedt R.M."/>
            <person name="Schumann P."/>
            <person name="Stackebrandt E."/>
        </authorList>
    </citation>
    <scope>NUCLEOTIDE SEQUENCE [LARGE SCALE GENOMIC DNA]</scope>
    <source>
        <strain evidence="6 7">JCM 12677</strain>
    </source>
</reference>
<evidence type="ECO:0000256" key="4">
    <source>
        <dbReference type="ARBA" id="ARBA00023163"/>
    </source>
</evidence>
<evidence type="ECO:0000313" key="7">
    <source>
        <dbReference type="Proteomes" id="UP000281726"/>
    </source>
</evidence>
<evidence type="ECO:0000259" key="5">
    <source>
        <dbReference type="PROSITE" id="PS50931"/>
    </source>
</evidence>
<evidence type="ECO:0000256" key="2">
    <source>
        <dbReference type="ARBA" id="ARBA00023015"/>
    </source>
</evidence>
<dbReference type="OrthoDB" id="4131546at2"/>
<keyword evidence="2" id="KW-0805">Transcription regulation</keyword>
<dbReference type="PANTHER" id="PTHR30126:SF40">
    <property type="entry name" value="HTH-TYPE TRANSCRIPTIONAL REGULATOR GLTR"/>
    <property type="match status" value="1"/>
</dbReference>
<evidence type="ECO:0000256" key="3">
    <source>
        <dbReference type="ARBA" id="ARBA00023125"/>
    </source>
</evidence>
<dbReference type="Gene3D" id="1.10.10.10">
    <property type="entry name" value="Winged helix-like DNA-binding domain superfamily/Winged helix DNA-binding domain"/>
    <property type="match status" value="1"/>
</dbReference>
<keyword evidence="4" id="KW-0804">Transcription</keyword>
<dbReference type="PANTHER" id="PTHR30126">
    <property type="entry name" value="HTH-TYPE TRANSCRIPTIONAL REGULATOR"/>
    <property type="match status" value="1"/>
</dbReference>
<dbReference type="InterPro" id="IPR000847">
    <property type="entry name" value="LysR_HTH_N"/>
</dbReference>
<dbReference type="EMBL" id="RBAK01000004">
    <property type="protein sequence ID" value="RKN47961.1"/>
    <property type="molecule type" value="Genomic_DNA"/>
</dbReference>
<dbReference type="InterPro" id="IPR036388">
    <property type="entry name" value="WH-like_DNA-bd_sf"/>
</dbReference>
<comment type="caution">
    <text evidence="6">The sequence shown here is derived from an EMBL/GenBank/DDBJ whole genome shotgun (WGS) entry which is preliminary data.</text>
</comment>
<organism evidence="6 7">
    <name type="scientific">Micromonospora endolithica</name>
    <dbReference type="NCBI Taxonomy" id="230091"/>
    <lineage>
        <taxon>Bacteria</taxon>
        <taxon>Bacillati</taxon>
        <taxon>Actinomycetota</taxon>
        <taxon>Actinomycetes</taxon>
        <taxon>Micromonosporales</taxon>
        <taxon>Micromonosporaceae</taxon>
        <taxon>Micromonospora</taxon>
    </lineage>
</organism>
<keyword evidence="7" id="KW-1185">Reference proteome</keyword>
<name>A0A3A9ZHV7_9ACTN</name>
<sequence>MNWGDLTAFRAVVEELSFTRAAARLRIAQPALSVRIRRLERELGTRLLERTTRSTRVTPQGRALADWVDETARSWDQVRAEVSGVVAARAPGHADTINNCPRINARRVS</sequence>
<accession>A0A3A9ZHV7</accession>
<evidence type="ECO:0000313" key="6">
    <source>
        <dbReference type="EMBL" id="RKN47961.1"/>
    </source>
</evidence>
<dbReference type="PROSITE" id="PS50931">
    <property type="entry name" value="HTH_LYSR"/>
    <property type="match status" value="1"/>
</dbReference>
<proteinExistence type="inferred from homology"/>
<feature type="domain" description="HTH lysR-type" evidence="5">
    <location>
        <begin position="1"/>
        <end position="58"/>
    </location>
</feature>
<dbReference type="PRINTS" id="PR00039">
    <property type="entry name" value="HTHLYSR"/>
</dbReference>
<dbReference type="FunFam" id="1.10.10.10:FF:000001">
    <property type="entry name" value="LysR family transcriptional regulator"/>
    <property type="match status" value="1"/>
</dbReference>
<dbReference type="AlphaFoldDB" id="A0A3A9ZHV7"/>